<sequence>MNKKLAEQIIEMRNIDQDLRTQASKKVATELINYIIYAVDEVHNSRIKRIVAEHGFPTDDLVGREAMSAFWLLIQHQDYDLGLQQEALERCDFVPNERALLTDRILINKGKKQIYGTQTRRTESGFEPFPIEDEVSVNERRKNVGLSSLDEYMRERNS</sequence>
<protein>
    <submittedName>
        <fullName evidence="1">Uncharacterized protein</fullName>
    </submittedName>
</protein>
<accession>A0A1F8EA62</accession>
<dbReference type="Pfam" id="PF20329">
    <property type="entry name" value="DUF6624"/>
    <property type="match status" value="1"/>
</dbReference>
<proteinExistence type="predicted"/>
<name>A0A1F8EA62_9BACT</name>
<dbReference type="EMBL" id="MGJA01000010">
    <property type="protein sequence ID" value="OGM97630.1"/>
    <property type="molecule type" value="Genomic_DNA"/>
</dbReference>
<dbReference type="AlphaFoldDB" id="A0A1F8EA62"/>
<dbReference type="Proteomes" id="UP000178520">
    <property type="component" value="Unassembled WGS sequence"/>
</dbReference>
<dbReference type="InterPro" id="IPR046732">
    <property type="entry name" value="DUF6624"/>
</dbReference>
<gene>
    <name evidence="1" type="ORF">A2735_03425</name>
</gene>
<comment type="caution">
    <text evidence="1">The sequence shown here is derived from an EMBL/GenBank/DDBJ whole genome shotgun (WGS) entry which is preliminary data.</text>
</comment>
<evidence type="ECO:0000313" key="2">
    <source>
        <dbReference type="Proteomes" id="UP000178520"/>
    </source>
</evidence>
<reference evidence="1 2" key="1">
    <citation type="journal article" date="2016" name="Nat. Commun.">
        <title>Thousands of microbial genomes shed light on interconnected biogeochemical processes in an aquifer system.</title>
        <authorList>
            <person name="Anantharaman K."/>
            <person name="Brown C.T."/>
            <person name="Hug L.A."/>
            <person name="Sharon I."/>
            <person name="Castelle C.J."/>
            <person name="Probst A.J."/>
            <person name="Thomas B.C."/>
            <person name="Singh A."/>
            <person name="Wilkins M.J."/>
            <person name="Karaoz U."/>
            <person name="Brodie E.L."/>
            <person name="Williams K.H."/>
            <person name="Hubbard S.S."/>
            <person name="Banfield J.F."/>
        </authorList>
    </citation>
    <scope>NUCLEOTIDE SEQUENCE [LARGE SCALE GENOMIC DNA]</scope>
</reference>
<evidence type="ECO:0000313" key="1">
    <source>
        <dbReference type="EMBL" id="OGM97630.1"/>
    </source>
</evidence>
<dbReference type="STRING" id="1802660.A2735_03425"/>
<organism evidence="1 2">
    <name type="scientific">Candidatus Yanofskybacteria bacterium RIFCSPHIGHO2_01_FULL_41_21</name>
    <dbReference type="NCBI Taxonomy" id="1802660"/>
    <lineage>
        <taxon>Bacteria</taxon>
        <taxon>Candidatus Yanofskyibacteriota</taxon>
    </lineage>
</organism>